<sequence>MSSTKADTGIDFIQARIESLSGKMDHLITIQEKVLSRLDGMSQDIDGIERDVETLKVDKEEIHLPPPPRVQSQAPAMKEMCQEMSSIMSVVSQRSEQQTQKLEGVEKLVLSIQQVISVIGETVKNSKIMEVMFKKPAARRNKVISTPVPKCKESKSKQATSTKKADKKATSTKATKETQDTSSAWEVSISESTHKSRLHGPKLTLFSRKYGDFLKDHKGKDGKEKSHLSIKDLKAQKKKKPPESQGME</sequence>
<dbReference type="RefSeq" id="XP_042561621.1">
    <property type="nucleotide sequence ID" value="XM_042705687.1"/>
</dbReference>
<evidence type="ECO:0000256" key="1">
    <source>
        <dbReference type="SAM" id="MobiDB-lite"/>
    </source>
</evidence>
<dbReference type="Proteomes" id="UP000515152">
    <property type="component" value="Unplaced"/>
</dbReference>
<accession>A0A8M1KC39</accession>
<dbReference type="GeneID" id="122130866"/>
<dbReference type="AlphaFoldDB" id="A0A8M1KC39"/>
<feature type="region of interest" description="Disordered" evidence="1">
    <location>
        <begin position="214"/>
        <end position="248"/>
    </location>
</feature>
<feature type="compositionally biased region" description="Basic and acidic residues" evidence="1">
    <location>
        <begin position="163"/>
        <end position="179"/>
    </location>
</feature>
<dbReference type="KEGG" id="char:122130866"/>
<organism evidence="2 3">
    <name type="scientific">Clupea harengus</name>
    <name type="common">Atlantic herring</name>
    <dbReference type="NCBI Taxonomy" id="7950"/>
    <lineage>
        <taxon>Eukaryota</taxon>
        <taxon>Metazoa</taxon>
        <taxon>Chordata</taxon>
        <taxon>Craniata</taxon>
        <taxon>Vertebrata</taxon>
        <taxon>Euteleostomi</taxon>
        <taxon>Actinopterygii</taxon>
        <taxon>Neopterygii</taxon>
        <taxon>Teleostei</taxon>
        <taxon>Clupei</taxon>
        <taxon>Clupeiformes</taxon>
        <taxon>Clupeoidei</taxon>
        <taxon>Clupeidae</taxon>
        <taxon>Clupea</taxon>
    </lineage>
</organism>
<feature type="compositionally biased region" description="Polar residues" evidence="1">
    <location>
        <begin position="180"/>
        <end position="191"/>
    </location>
</feature>
<feature type="compositionally biased region" description="Basic and acidic residues" evidence="1">
    <location>
        <begin position="214"/>
        <end position="235"/>
    </location>
</feature>
<proteinExistence type="predicted"/>
<dbReference type="OrthoDB" id="10260894at2759"/>
<keyword evidence="2" id="KW-1185">Reference proteome</keyword>
<reference evidence="3" key="1">
    <citation type="submission" date="2025-08" db="UniProtKB">
        <authorList>
            <consortium name="RefSeq"/>
        </authorList>
    </citation>
    <scope>IDENTIFICATION</scope>
</reference>
<evidence type="ECO:0000313" key="2">
    <source>
        <dbReference type="Proteomes" id="UP000515152"/>
    </source>
</evidence>
<gene>
    <name evidence="3" type="primary">LOC122130866</name>
</gene>
<name>A0A8M1KC39_CLUHA</name>
<protein>
    <submittedName>
        <fullName evidence="3">Uncharacterized protein LOC122130866 isoform X1</fullName>
    </submittedName>
</protein>
<feature type="region of interest" description="Disordered" evidence="1">
    <location>
        <begin position="143"/>
        <end position="201"/>
    </location>
</feature>
<evidence type="ECO:0000313" key="3">
    <source>
        <dbReference type="RefSeq" id="XP_042561621.1"/>
    </source>
</evidence>